<feature type="region of interest" description="Disordered" evidence="1">
    <location>
        <begin position="147"/>
        <end position="271"/>
    </location>
</feature>
<accession>A0A2P8DE87</accession>
<dbReference type="Proteomes" id="UP000240542">
    <property type="component" value="Unassembled WGS sequence"/>
</dbReference>
<feature type="region of interest" description="Disordered" evidence="1">
    <location>
        <begin position="19"/>
        <end position="44"/>
    </location>
</feature>
<reference evidence="2 3" key="1">
    <citation type="submission" date="2018-03" db="EMBL/GenBank/DDBJ databases">
        <title>Genomic Encyclopedia of Archaeal and Bacterial Type Strains, Phase II (KMG-II): from individual species to whole genera.</title>
        <authorList>
            <person name="Goeker M."/>
        </authorList>
    </citation>
    <scope>NUCLEOTIDE SEQUENCE [LARGE SCALE GENOMIC DNA]</scope>
    <source>
        <strain evidence="2 3">DSM 45312</strain>
    </source>
</reference>
<feature type="compositionally biased region" description="Basic and acidic residues" evidence="1">
    <location>
        <begin position="251"/>
        <end position="271"/>
    </location>
</feature>
<dbReference type="EMBL" id="PYGA01000015">
    <property type="protein sequence ID" value="PSK95477.1"/>
    <property type="molecule type" value="Genomic_DNA"/>
</dbReference>
<organism evidence="2 3">
    <name type="scientific">Murinocardiopsis flavida</name>
    <dbReference type="NCBI Taxonomy" id="645275"/>
    <lineage>
        <taxon>Bacteria</taxon>
        <taxon>Bacillati</taxon>
        <taxon>Actinomycetota</taxon>
        <taxon>Actinomycetes</taxon>
        <taxon>Streptosporangiales</taxon>
        <taxon>Nocardiopsidaceae</taxon>
        <taxon>Murinocardiopsis</taxon>
    </lineage>
</organism>
<feature type="compositionally biased region" description="Gly residues" evidence="1">
    <location>
        <begin position="190"/>
        <end position="213"/>
    </location>
</feature>
<protein>
    <submittedName>
        <fullName evidence="2">Uncharacterized protein</fullName>
    </submittedName>
</protein>
<feature type="compositionally biased region" description="Polar residues" evidence="1">
    <location>
        <begin position="22"/>
        <end position="33"/>
    </location>
</feature>
<gene>
    <name evidence="2" type="ORF">CLV63_115140</name>
</gene>
<comment type="caution">
    <text evidence="2">The sequence shown here is derived from an EMBL/GenBank/DDBJ whole genome shotgun (WGS) entry which is preliminary data.</text>
</comment>
<proteinExistence type="predicted"/>
<feature type="region of interest" description="Disordered" evidence="1">
    <location>
        <begin position="82"/>
        <end position="128"/>
    </location>
</feature>
<evidence type="ECO:0000256" key="1">
    <source>
        <dbReference type="SAM" id="MobiDB-lite"/>
    </source>
</evidence>
<evidence type="ECO:0000313" key="2">
    <source>
        <dbReference type="EMBL" id="PSK95477.1"/>
    </source>
</evidence>
<feature type="compositionally biased region" description="Low complexity" evidence="1">
    <location>
        <begin position="118"/>
        <end position="127"/>
    </location>
</feature>
<evidence type="ECO:0000313" key="3">
    <source>
        <dbReference type="Proteomes" id="UP000240542"/>
    </source>
</evidence>
<dbReference type="AlphaFoldDB" id="A0A2P8DE87"/>
<sequence>MVASAALWGRSVHRAALPPSRTRVTFGQSSNDGGESPGPGGIETGARWRTAATTAGGLRSLAASIRHLRSVRLLGGLVSGPRTGGLRGKAATTTGGLRAPAGSRRVRGGKAAPDAARGRGPVASVGVRGRRSVRGAAFSPVRARAVSGYMQRQRRAGSGPRRSRAGCAVGNSSTNGGEGPSSGCLDRACGGQGGRRGGDGRGWAGVGGRGRGLSGSSAPPRVPPQRKARLPAQSPTRKGRLAVNVPFGRVVRGEEAPIRSPRQDHVHHADE</sequence>
<name>A0A2P8DE87_9ACTN</name>
<keyword evidence="3" id="KW-1185">Reference proteome</keyword>